<dbReference type="InterPro" id="IPR011604">
    <property type="entry name" value="PDDEXK-like_dom_sf"/>
</dbReference>
<sequence>MISDKKLGKLIGYDDLPYHLSLFRGFKGKRIEKIKEFINNIEDENSKTHSIELLSKYIEYVVLNQIKNDDYLQLKDYLRIDPKKWLVIKLCEIFIVLLRDLGRLIEYEEISKVINRKYDFSDTIVDRIHNFIASTTNQDQKEQADKVLSQYLKRSIYNKFKTGNYPEYEDFKTKINPALWLVIQLCSIYQIRISQLGKFIDSNELFKRLRDISYFTNQTIIKFRKFITQYGISEQKSKARSAVDRFLQVRDSSFLRYFAPQIANLDKLSKFPQLLNHLKLVNKLGNFPDDILENYHEYPRISSFNNQFRHIDPIYKKKFISKMISNGIIKVINAKNCEEYRNIYNLIEFSKNKYYNLSQIYPSHDSPGHEYVLPQILLENQNSVGIEIPVWMRHENLFLTGHIDLIQVIDGTIYVADYKPEETPYITSRISYSFMRSLPQVASYGLLIKKEFGINDLMCITFNKKGAWIYQPEISLKLYNSFVKKFKKYNVQDRPWEKYFLKPIQFI</sequence>
<accession>A0A0F9MRA1</accession>
<organism evidence="1">
    <name type="scientific">marine sediment metagenome</name>
    <dbReference type="NCBI Taxonomy" id="412755"/>
    <lineage>
        <taxon>unclassified sequences</taxon>
        <taxon>metagenomes</taxon>
        <taxon>ecological metagenomes</taxon>
    </lineage>
</organism>
<proteinExistence type="predicted"/>
<comment type="caution">
    <text evidence="1">The sequence shown here is derived from an EMBL/GenBank/DDBJ whole genome shotgun (WGS) entry which is preliminary data.</text>
</comment>
<name>A0A0F9MRA1_9ZZZZ</name>
<dbReference type="AlphaFoldDB" id="A0A0F9MRA1"/>
<reference evidence="1" key="1">
    <citation type="journal article" date="2015" name="Nature">
        <title>Complex archaea that bridge the gap between prokaryotes and eukaryotes.</title>
        <authorList>
            <person name="Spang A."/>
            <person name="Saw J.H."/>
            <person name="Jorgensen S.L."/>
            <person name="Zaremba-Niedzwiedzka K."/>
            <person name="Martijn J."/>
            <person name="Lind A.E."/>
            <person name="van Eijk R."/>
            <person name="Schleper C."/>
            <person name="Guy L."/>
            <person name="Ettema T.J."/>
        </authorList>
    </citation>
    <scope>NUCLEOTIDE SEQUENCE</scope>
</reference>
<gene>
    <name evidence="1" type="ORF">LCGC14_1122980</name>
</gene>
<dbReference type="EMBL" id="LAZR01005207">
    <property type="protein sequence ID" value="KKN01912.1"/>
    <property type="molecule type" value="Genomic_DNA"/>
</dbReference>
<evidence type="ECO:0000313" key="1">
    <source>
        <dbReference type="EMBL" id="KKN01912.1"/>
    </source>
</evidence>
<protein>
    <recommendedName>
        <fullName evidence="2">PD-(D/E)XK endonuclease-like domain-containing protein</fullName>
    </recommendedName>
</protein>
<evidence type="ECO:0008006" key="2">
    <source>
        <dbReference type="Google" id="ProtNLM"/>
    </source>
</evidence>
<dbReference type="Gene3D" id="3.90.320.10">
    <property type="match status" value="1"/>
</dbReference>